<gene>
    <name evidence="3" type="ORF">FRX48_03991</name>
</gene>
<evidence type="ECO:0000313" key="3">
    <source>
        <dbReference type="EMBL" id="KAA6411841.1"/>
    </source>
</evidence>
<feature type="repeat" description="ANK" evidence="1">
    <location>
        <begin position="443"/>
        <end position="475"/>
    </location>
</feature>
<dbReference type="PRINTS" id="PR01415">
    <property type="entry name" value="ANKYRIN"/>
</dbReference>
<dbReference type="AlphaFoldDB" id="A0A5M8PQN9"/>
<dbReference type="PROSITE" id="PS50297">
    <property type="entry name" value="ANK_REP_REGION"/>
    <property type="match status" value="12"/>
</dbReference>
<reference evidence="3 4" key="1">
    <citation type="submission" date="2019-09" db="EMBL/GenBank/DDBJ databases">
        <title>The hologenome of the rock-dwelling lichen Lasallia pustulata.</title>
        <authorList>
            <person name="Greshake Tzovaras B."/>
            <person name="Segers F."/>
            <person name="Bicker A."/>
            <person name="Dal Grande F."/>
            <person name="Otte J."/>
            <person name="Hankeln T."/>
            <person name="Schmitt I."/>
            <person name="Ebersberger I."/>
        </authorList>
    </citation>
    <scope>NUCLEOTIDE SEQUENCE [LARGE SCALE GENOMIC DNA]</scope>
    <source>
        <strain evidence="3">A1-1</strain>
    </source>
</reference>
<evidence type="ECO:0000256" key="2">
    <source>
        <dbReference type="SAM" id="MobiDB-lite"/>
    </source>
</evidence>
<dbReference type="PANTHER" id="PTHR24133:SF40">
    <property type="entry name" value="ANKYRIN REPEAT DOMAIN 44"/>
    <property type="match status" value="1"/>
</dbReference>
<name>A0A5M8PQN9_9LECA</name>
<dbReference type="InterPro" id="IPR002110">
    <property type="entry name" value="Ankyrin_rpt"/>
</dbReference>
<dbReference type="InterPro" id="IPR052391">
    <property type="entry name" value="E3_Ligase-Neurotoxin"/>
</dbReference>
<keyword evidence="1" id="KW-0040">ANK repeat</keyword>
<proteinExistence type="predicted"/>
<feature type="repeat" description="ANK" evidence="1">
    <location>
        <begin position="608"/>
        <end position="640"/>
    </location>
</feature>
<sequence>MSFGYSISDLVSTSALAWKLYKSCKDSSGNFKNISSEVISLHIVLKEVQDSLTCQQLDQRQEAQLESVGKGCNDVLNDLDKLLKKYGSLGTSKGSRVWDRMKWGLEDVKTMRDRLISNTTMLSAFNTALIHFSQARIEDRLNELVAGIRAGKRASTVSSHTLDSLSTNDRDAWRQLRKDLQDIGISVPILKQHQRFIIAWLQEAVRAGALEGVDEDGEMDNLRISIIGSAEDTESQWPAKITVLPETSGRLPSTTPNAGSKQSSRSPLSPAVGKLIKSDFESLRHAAMDGDVEWIKKMLTRGLSVDYRLNDRLTMLHTAARYGHEALVKLLLEHRAQNMAKDKYGLTALHLAASRPYCGVVRLLLDHQADVGAKDNQGSTALHIASKNAQGEIITLLLNKGANIAAKDNGGDTPLHSATFSGSAAIMEQLLQNGANIDEQDNTGQTALHRAACHEQPSVARALLWKEANTETKDKYGRTALQLVPNRRSAHFPYAIPHQMALKMLLRPLAFYELPHSVELEDLRRVEELLSQGVDINQHSHYGGTALHLATSTGQRQMVQLLLSWGANTEVKDREGNTALHLAVSIGRKDIVNILLDNEANVEAKNANGDKVLHWAIFFRQEAIVWLLVARGANPAAMNNIQETALHAAILKGHDEIVQLLLFAGAEVNACFTGWGTPLHLAARCRYKSIVQLLLAGGADVNAKDSLGKTPLHIAASAAHPAIAELLLDRDADVAAIDNDGQTALHEAAMWGNKAVVQLLLDRGADVSAADLGGRTALHEAVMWGDEAVAQVLLDRGADIGAKAGDGVTAL</sequence>
<dbReference type="Proteomes" id="UP000324767">
    <property type="component" value="Unassembled WGS sequence"/>
</dbReference>
<feature type="repeat" description="ANK" evidence="1">
    <location>
        <begin position="641"/>
        <end position="670"/>
    </location>
</feature>
<dbReference type="SMART" id="SM00248">
    <property type="entry name" value="ANK"/>
    <property type="match status" value="14"/>
</dbReference>
<dbReference type="InterPro" id="IPR036770">
    <property type="entry name" value="Ankyrin_rpt-contain_sf"/>
</dbReference>
<feature type="compositionally biased region" description="Polar residues" evidence="2">
    <location>
        <begin position="250"/>
        <end position="267"/>
    </location>
</feature>
<dbReference type="PROSITE" id="PS50088">
    <property type="entry name" value="ANK_REPEAT"/>
    <property type="match status" value="13"/>
</dbReference>
<accession>A0A5M8PQN9</accession>
<evidence type="ECO:0000313" key="4">
    <source>
        <dbReference type="Proteomes" id="UP000324767"/>
    </source>
</evidence>
<dbReference type="OrthoDB" id="7464126at2759"/>
<organism evidence="3 4">
    <name type="scientific">Lasallia pustulata</name>
    <dbReference type="NCBI Taxonomy" id="136370"/>
    <lineage>
        <taxon>Eukaryota</taxon>
        <taxon>Fungi</taxon>
        <taxon>Dikarya</taxon>
        <taxon>Ascomycota</taxon>
        <taxon>Pezizomycotina</taxon>
        <taxon>Lecanoromycetes</taxon>
        <taxon>OSLEUM clade</taxon>
        <taxon>Umbilicariomycetidae</taxon>
        <taxon>Umbilicariales</taxon>
        <taxon>Umbilicariaceae</taxon>
        <taxon>Lasallia</taxon>
    </lineage>
</organism>
<feature type="repeat" description="ANK" evidence="1">
    <location>
        <begin position="377"/>
        <end position="409"/>
    </location>
</feature>
<dbReference type="Pfam" id="PF00023">
    <property type="entry name" value="Ank"/>
    <property type="match status" value="2"/>
</dbReference>
<feature type="repeat" description="ANK" evidence="1">
    <location>
        <begin position="542"/>
        <end position="574"/>
    </location>
</feature>
<feature type="repeat" description="ANK" evidence="1">
    <location>
        <begin position="707"/>
        <end position="739"/>
    </location>
</feature>
<feature type="repeat" description="ANK" evidence="1">
    <location>
        <begin position="344"/>
        <end position="376"/>
    </location>
</feature>
<evidence type="ECO:0000256" key="1">
    <source>
        <dbReference type="PROSITE-ProRule" id="PRU00023"/>
    </source>
</evidence>
<dbReference type="EMBL" id="VXIT01000006">
    <property type="protein sequence ID" value="KAA6411841.1"/>
    <property type="molecule type" value="Genomic_DNA"/>
</dbReference>
<dbReference type="Pfam" id="PF12796">
    <property type="entry name" value="Ank_2"/>
    <property type="match status" value="4"/>
</dbReference>
<feature type="repeat" description="ANK" evidence="1">
    <location>
        <begin position="677"/>
        <end position="706"/>
    </location>
</feature>
<feature type="repeat" description="ANK" evidence="1">
    <location>
        <begin position="311"/>
        <end position="343"/>
    </location>
</feature>
<dbReference type="PANTHER" id="PTHR24133">
    <property type="entry name" value="ANKYRIN DOMAIN-CONTAINING"/>
    <property type="match status" value="1"/>
</dbReference>
<feature type="repeat" description="ANK" evidence="1">
    <location>
        <begin position="773"/>
        <end position="805"/>
    </location>
</feature>
<feature type="repeat" description="ANK" evidence="1">
    <location>
        <begin position="575"/>
        <end position="607"/>
    </location>
</feature>
<dbReference type="SUPFAM" id="SSF48403">
    <property type="entry name" value="Ankyrin repeat"/>
    <property type="match status" value="2"/>
</dbReference>
<dbReference type="Gene3D" id="1.25.40.20">
    <property type="entry name" value="Ankyrin repeat-containing domain"/>
    <property type="match status" value="5"/>
</dbReference>
<feature type="repeat" description="ANK" evidence="1">
    <location>
        <begin position="410"/>
        <end position="442"/>
    </location>
</feature>
<comment type="caution">
    <text evidence="3">The sequence shown here is derived from an EMBL/GenBank/DDBJ whole genome shotgun (WGS) entry which is preliminary data.</text>
</comment>
<dbReference type="Pfam" id="PF13857">
    <property type="entry name" value="Ank_5"/>
    <property type="match status" value="1"/>
</dbReference>
<feature type="repeat" description="ANK" evidence="1">
    <location>
        <begin position="740"/>
        <end position="772"/>
    </location>
</feature>
<feature type="region of interest" description="Disordered" evidence="2">
    <location>
        <begin position="243"/>
        <end position="271"/>
    </location>
</feature>
<protein>
    <submittedName>
        <fullName evidence="3">Uncharacterized protein</fullName>
    </submittedName>
</protein>